<feature type="domain" description="TonB-dependent receptor-like beta-barrel" evidence="11">
    <location>
        <begin position="415"/>
        <end position="889"/>
    </location>
</feature>
<evidence type="ECO:0000259" key="12">
    <source>
        <dbReference type="Pfam" id="PF07715"/>
    </source>
</evidence>
<comment type="subcellular location">
    <subcellularLocation>
        <location evidence="1 8">Cell outer membrane</location>
        <topology evidence="1 8">Multi-pass membrane protein</topology>
    </subcellularLocation>
</comment>
<dbReference type="SUPFAM" id="SSF56935">
    <property type="entry name" value="Porins"/>
    <property type="match status" value="1"/>
</dbReference>
<evidence type="ECO:0000313" key="14">
    <source>
        <dbReference type="Proteomes" id="UP001597461"/>
    </source>
</evidence>
<dbReference type="Pfam" id="PF07715">
    <property type="entry name" value="Plug"/>
    <property type="match status" value="1"/>
</dbReference>
<evidence type="ECO:0000259" key="11">
    <source>
        <dbReference type="Pfam" id="PF00593"/>
    </source>
</evidence>
<dbReference type="Gene3D" id="2.40.170.20">
    <property type="entry name" value="TonB-dependent receptor, beta-barrel domain"/>
    <property type="match status" value="1"/>
</dbReference>
<dbReference type="Gene3D" id="2.170.130.10">
    <property type="entry name" value="TonB-dependent receptor, plug domain"/>
    <property type="match status" value="1"/>
</dbReference>
<dbReference type="Pfam" id="PF00593">
    <property type="entry name" value="TonB_dep_Rec_b-barrel"/>
    <property type="match status" value="1"/>
</dbReference>
<accession>A0ABW5MP82</accession>
<dbReference type="SUPFAM" id="SSF49464">
    <property type="entry name" value="Carboxypeptidase regulatory domain-like"/>
    <property type="match status" value="1"/>
</dbReference>
<dbReference type="Pfam" id="PF13715">
    <property type="entry name" value="CarbopepD_reg_2"/>
    <property type="match status" value="1"/>
</dbReference>
<dbReference type="Proteomes" id="UP001597461">
    <property type="component" value="Unassembled WGS sequence"/>
</dbReference>
<feature type="signal peptide" evidence="10">
    <location>
        <begin position="1"/>
        <end position="20"/>
    </location>
</feature>
<keyword evidence="6 8" id="KW-0472">Membrane</keyword>
<dbReference type="NCBIfam" id="TIGR04056">
    <property type="entry name" value="OMP_RagA_SusC"/>
    <property type="match status" value="1"/>
</dbReference>
<evidence type="ECO:0000256" key="2">
    <source>
        <dbReference type="ARBA" id="ARBA00022448"/>
    </source>
</evidence>
<dbReference type="InterPro" id="IPR036942">
    <property type="entry name" value="Beta-barrel_TonB_sf"/>
</dbReference>
<feature type="chain" id="PRO_5045890886" evidence="10">
    <location>
        <begin position="21"/>
        <end position="1050"/>
    </location>
</feature>
<keyword evidence="3 8" id="KW-1134">Transmembrane beta strand</keyword>
<protein>
    <submittedName>
        <fullName evidence="13">SusC/RagA family TonB-linked outer membrane protein</fullName>
    </submittedName>
</protein>
<comment type="similarity">
    <text evidence="8 9">Belongs to the TonB-dependent receptor family.</text>
</comment>
<keyword evidence="10" id="KW-0732">Signal</keyword>
<evidence type="ECO:0000256" key="1">
    <source>
        <dbReference type="ARBA" id="ARBA00004571"/>
    </source>
</evidence>
<dbReference type="InterPro" id="IPR023996">
    <property type="entry name" value="TonB-dep_OMP_SusC/RagA"/>
</dbReference>
<keyword evidence="2 8" id="KW-0813">Transport</keyword>
<dbReference type="InterPro" id="IPR000531">
    <property type="entry name" value="Beta-barrel_TonB"/>
</dbReference>
<dbReference type="InterPro" id="IPR037066">
    <property type="entry name" value="Plug_dom_sf"/>
</dbReference>
<dbReference type="InterPro" id="IPR023997">
    <property type="entry name" value="TonB-dep_OMP_SusC/RagA_CS"/>
</dbReference>
<dbReference type="EMBL" id="JBHULL010000043">
    <property type="protein sequence ID" value="MFD2584969.1"/>
    <property type="molecule type" value="Genomic_DNA"/>
</dbReference>
<evidence type="ECO:0000256" key="3">
    <source>
        <dbReference type="ARBA" id="ARBA00022452"/>
    </source>
</evidence>
<keyword evidence="14" id="KW-1185">Reference proteome</keyword>
<dbReference type="InterPro" id="IPR012910">
    <property type="entry name" value="Plug_dom"/>
</dbReference>
<evidence type="ECO:0000256" key="4">
    <source>
        <dbReference type="ARBA" id="ARBA00022692"/>
    </source>
</evidence>
<keyword evidence="5 9" id="KW-0798">TonB box</keyword>
<feature type="domain" description="TonB-dependent receptor plug" evidence="12">
    <location>
        <begin position="115"/>
        <end position="233"/>
    </location>
</feature>
<dbReference type="RefSeq" id="WP_379082594.1">
    <property type="nucleotide sequence ID" value="NZ_JBHULL010000043.1"/>
</dbReference>
<dbReference type="PROSITE" id="PS52016">
    <property type="entry name" value="TONB_DEPENDENT_REC_3"/>
    <property type="match status" value="1"/>
</dbReference>
<dbReference type="Gene3D" id="2.60.40.1120">
    <property type="entry name" value="Carboxypeptidase-like, regulatory domain"/>
    <property type="match status" value="1"/>
</dbReference>
<sequence length="1050" mass="112387">MKKLLQSLFILLFIATSAIAQDRTITGTVTASEDGLPLPGVSVKVKGAAGGTTTGVDGKYSLKVGNKATALEFSYIGFLSQTKAIGGSSVVNIQLKSDSKTLSDVVVTGYTTQSKKDVTGSIASVSGEKLKNVPVQSFEQALAGKAAGVNIIQPNGVLNNPPVFRVRGFNSISLSSYPLIIVDGIPVFTGDQSANSAAGNALGDINPSDIESIDILKDAASSAIYGSRAANGVVVITTKKGKQGVTKINYEGWVGTTKAQNLTPLLNAAEYVQIKNEARTNIGQAPAFFLQTKSDGSQVETNWYDYAYRTATSQNHALNFSGANEKTSYYVSIGYSNQEGFIVGNSFERKNGRVNIDHKLFKNVTIGTNFSYSNTLNRAPNTGSLPGQAFSTVGLGRLAIVLPPNVAAYNEDGSYNINAPAGSVGLGANTIASNYPNAAVLVNEDKNTSESDRIIANAYASIQIVKGLTFKTTYGLDNLKIDNNSFVNRLQGDGFTYGGGATSNFVKNSRWNWSNTLSYNGLFGDHTLGALIGAEDQYTKSLGYGATRQGVIDPFIKVFQGAFGAITPAGLIQGDNAFRSYFGSINYDYKKKYYLTGSFRRDGYSGLSANNKYGNFGGASVGYAISEENFYKNLGISKVLTRVKLHGSYGEVGNINIGNYPALFLYNPGLYGLSPALSFAQAGNPNLTWETSKKADVGINLEFLGGRFSLDVDYYHNNIDNLVQNAPQAPSKGVPGNAITTNVGKMYNKGFEFTVNSRNIEHDDFSWTTSLTFSTLKNEVTALGNNNADLFGATSLETANITRVGYPIGSIYTVPTAGVDPATGERIFVNRFGQKLRFSFARATAARYQYLDGPNAGQNAPAIDAALDATITGQSIPKWFGGLDNNFRYKAFDLSLGLTFSGGNKIYYGSLAGLRDQRFWNNEKDVLNRWTTPGQVTDIPRLVYGDNTSNGSAFAQSQNVFSGNFLKVRNLALGYTLPKTLFSKYGVSNIRVYAQSSNLWIISNYPGPDPEVSVNGNSTTTGNSGNLAPGVDRNSVPSGRTFTFGINVGF</sequence>
<organism evidence="13 14">
    <name type="scientific">Pedobacter vanadiisoli</name>
    <dbReference type="NCBI Taxonomy" id="1761975"/>
    <lineage>
        <taxon>Bacteria</taxon>
        <taxon>Pseudomonadati</taxon>
        <taxon>Bacteroidota</taxon>
        <taxon>Sphingobacteriia</taxon>
        <taxon>Sphingobacteriales</taxon>
        <taxon>Sphingobacteriaceae</taxon>
        <taxon>Pedobacter</taxon>
    </lineage>
</organism>
<gene>
    <name evidence="13" type="ORF">ACFSR6_20905</name>
</gene>
<evidence type="ECO:0000256" key="9">
    <source>
        <dbReference type="RuleBase" id="RU003357"/>
    </source>
</evidence>
<evidence type="ECO:0000256" key="8">
    <source>
        <dbReference type="PROSITE-ProRule" id="PRU01360"/>
    </source>
</evidence>
<dbReference type="InterPro" id="IPR008969">
    <property type="entry name" value="CarboxyPept-like_regulatory"/>
</dbReference>
<comment type="caution">
    <text evidence="13">The sequence shown here is derived from an EMBL/GenBank/DDBJ whole genome shotgun (WGS) entry which is preliminary data.</text>
</comment>
<dbReference type="NCBIfam" id="TIGR04057">
    <property type="entry name" value="SusC_RagA_signa"/>
    <property type="match status" value="1"/>
</dbReference>
<evidence type="ECO:0000313" key="13">
    <source>
        <dbReference type="EMBL" id="MFD2584969.1"/>
    </source>
</evidence>
<reference evidence="14" key="1">
    <citation type="journal article" date="2019" name="Int. J. Syst. Evol. Microbiol.">
        <title>The Global Catalogue of Microorganisms (GCM) 10K type strain sequencing project: providing services to taxonomists for standard genome sequencing and annotation.</title>
        <authorList>
            <consortium name="The Broad Institute Genomics Platform"/>
            <consortium name="The Broad Institute Genome Sequencing Center for Infectious Disease"/>
            <person name="Wu L."/>
            <person name="Ma J."/>
        </authorList>
    </citation>
    <scope>NUCLEOTIDE SEQUENCE [LARGE SCALE GENOMIC DNA]</scope>
    <source>
        <strain evidence="14">KCTC 42866</strain>
    </source>
</reference>
<evidence type="ECO:0000256" key="5">
    <source>
        <dbReference type="ARBA" id="ARBA00023077"/>
    </source>
</evidence>
<evidence type="ECO:0000256" key="6">
    <source>
        <dbReference type="ARBA" id="ARBA00023136"/>
    </source>
</evidence>
<dbReference type="InterPro" id="IPR039426">
    <property type="entry name" value="TonB-dep_rcpt-like"/>
</dbReference>
<keyword evidence="4 8" id="KW-0812">Transmembrane</keyword>
<evidence type="ECO:0000256" key="7">
    <source>
        <dbReference type="ARBA" id="ARBA00023237"/>
    </source>
</evidence>
<proteinExistence type="inferred from homology"/>
<keyword evidence="7 8" id="KW-0998">Cell outer membrane</keyword>
<evidence type="ECO:0000256" key="10">
    <source>
        <dbReference type="SAM" id="SignalP"/>
    </source>
</evidence>
<name>A0ABW5MP82_9SPHI</name>